<comment type="caution">
    <text evidence="2">The sequence shown here is derived from an EMBL/GenBank/DDBJ whole genome shotgun (WGS) entry which is preliminary data.</text>
</comment>
<feature type="region of interest" description="Disordered" evidence="1">
    <location>
        <begin position="283"/>
        <end position="312"/>
    </location>
</feature>
<dbReference type="EMBL" id="BTRK01000001">
    <property type="protein sequence ID" value="GMR31794.1"/>
    <property type="molecule type" value="Genomic_DNA"/>
</dbReference>
<gene>
    <name evidence="2" type="ORF">PMAYCL1PPCAC_01989</name>
</gene>
<dbReference type="AlphaFoldDB" id="A0AAN4Z1X5"/>
<protein>
    <submittedName>
        <fullName evidence="2">Uncharacterized protein</fullName>
    </submittedName>
</protein>
<organism evidence="2 3">
    <name type="scientific">Pristionchus mayeri</name>
    <dbReference type="NCBI Taxonomy" id="1317129"/>
    <lineage>
        <taxon>Eukaryota</taxon>
        <taxon>Metazoa</taxon>
        <taxon>Ecdysozoa</taxon>
        <taxon>Nematoda</taxon>
        <taxon>Chromadorea</taxon>
        <taxon>Rhabditida</taxon>
        <taxon>Rhabditina</taxon>
        <taxon>Diplogasteromorpha</taxon>
        <taxon>Diplogasteroidea</taxon>
        <taxon>Neodiplogasteridae</taxon>
        <taxon>Pristionchus</taxon>
    </lineage>
</organism>
<accession>A0AAN4Z1X5</accession>
<keyword evidence="3" id="KW-1185">Reference proteome</keyword>
<evidence type="ECO:0000256" key="1">
    <source>
        <dbReference type="SAM" id="MobiDB-lite"/>
    </source>
</evidence>
<evidence type="ECO:0000313" key="3">
    <source>
        <dbReference type="Proteomes" id="UP001328107"/>
    </source>
</evidence>
<sequence length="312" mass="34957">MAQESGPSTLDMLEAWRNKCSSTSNQSNDALVPVVTKALELMSTVIKPDGSRNEFTRSLSSMALECTNSQNFDPRKNVGVRDLTYGLLECFRRTLLELDRNGWQPGWDRPTLRVKQEPREPEEQGELLFAHPIEVKTERGDGGDEVARRNRTTRRNSESSPFILDDFGTGGADDDVARGSRSMMTNRRRSSSRAMSPPAEDDENGGRVVKKRRAPTGKRGTLGCVYCEWHQGNSPGTVISHLRVHHGETPSSSGCYFRCKCGFESRSNNHAKNCGDAKFTLVKDEDEPFRPKRSNAKNQQRKDKGKDSNEDN</sequence>
<reference evidence="3" key="1">
    <citation type="submission" date="2022-10" db="EMBL/GenBank/DDBJ databases">
        <title>Genome assembly of Pristionchus species.</title>
        <authorList>
            <person name="Yoshida K."/>
            <person name="Sommer R.J."/>
        </authorList>
    </citation>
    <scope>NUCLEOTIDE SEQUENCE [LARGE SCALE GENOMIC DNA]</scope>
    <source>
        <strain evidence="3">RS5460</strain>
    </source>
</reference>
<dbReference type="Proteomes" id="UP001328107">
    <property type="component" value="Unassembled WGS sequence"/>
</dbReference>
<proteinExistence type="predicted"/>
<name>A0AAN4Z1X5_9BILA</name>
<feature type="compositionally biased region" description="Basic and acidic residues" evidence="1">
    <location>
        <begin position="138"/>
        <end position="148"/>
    </location>
</feature>
<feature type="region of interest" description="Disordered" evidence="1">
    <location>
        <begin position="138"/>
        <end position="215"/>
    </location>
</feature>
<feature type="compositionally biased region" description="Basic and acidic residues" evidence="1">
    <location>
        <begin position="300"/>
        <end position="312"/>
    </location>
</feature>
<evidence type="ECO:0000313" key="2">
    <source>
        <dbReference type="EMBL" id="GMR31794.1"/>
    </source>
</evidence>